<gene>
    <name evidence="2" type="ORF">D3M96_00815</name>
</gene>
<dbReference type="AlphaFoldDB" id="A0A3G2HQC5"/>
<accession>A0A3G2HQC5</accession>
<reference evidence="2 3" key="1">
    <citation type="submission" date="2018-09" db="EMBL/GenBank/DDBJ databases">
        <title>Complete genome sequence of the hydrocarbonoclastic bacterium Alcaligenes aquatilis QD168, isolated from a crude-oil polluted marine sediment of Central Chile.</title>
        <authorList>
            <person name="Duran R.E."/>
            <person name="Barra B."/>
            <person name="Salva-Serra F."/>
            <person name="Mendez V."/>
            <person name="Moore E.R.B."/>
            <person name="Seeger M."/>
        </authorList>
    </citation>
    <scope>NUCLEOTIDE SEQUENCE [LARGE SCALE GENOMIC DNA]</scope>
    <source>
        <strain evidence="2 3">QD168</strain>
    </source>
</reference>
<dbReference type="KEGG" id="aaqu:D3M96_00815"/>
<sequence length="110" mass="11850">MLSHTENQSLEQALRAKTKNLSLANAELRFFCRRAAPRQKAPPWGAASQRRGEGACFVAGPPQDRKHPLGGQQAKGAARGLVLSPGRPKTESTPLGGSKPKTQRGFFCAR</sequence>
<feature type="region of interest" description="Disordered" evidence="1">
    <location>
        <begin position="39"/>
        <end position="110"/>
    </location>
</feature>
<organism evidence="2 3">
    <name type="scientific">Alcaligenes aquatilis</name>
    <dbReference type="NCBI Taxonomy" id="323284"/>
    <lineage>
        <taxon>Bacteria</taxon>
        <taxon>Pseudomonadati</taxon>
        <taxon>Pseudomonadota</taxon>
        <taxon>Betaproteobacteria</taxon>
        <taxon>Burkholderiales</taxon>
        <taxon>Alcaligenaceae</taxon>
        <taxon>Alcaligenes</taxon>
    </lineage>
</organism>
<dbReference type="OrthoDB" id="8695056at2"/>
<protein>
    <submittedName>
        <fullName evidence="2">Uncharacterized protein</fullName>
    </submittedName>
</protein>
<proteinExistence type="predicted"/>
<dbReference type="EMBL" id="CP032153">
    <property type="protein sequence ID" value="AYN19205.1"/>
    <property type="molecule type" value="Genomic_DNA"/>
</dbReference>
<evidence type="ECO:0000313" key="3">
    <source>
        <dbReference type="Proteomes" id="UP000268070"/>
    </source>
</evidence>
<name>A0A3G2HQC5_9BURK</name>
<evidence type="ECO:0000313" key="2">
    <source>
        <dbReference type="EMBL" id="AYN19205.1"/>
    </source>
</evidence>
<evidence type="ECO:0000256" key="1">
    <source>
        <dbReference type="SAM" id="MobiDB-lite"/>
    </source>
</evidence>
<dbReference type="Proteomes" id="UP000268070">
    <property type="component" value="Chromosome"/>
</dbReference>